<proteinExistence type="predicted"/>
<accession>A0ABY9YME5</accession>
<keyword evidence="1" id="KW-1133">Transmembrane helix</keyword>
<reference evidence="2 3" key="1">
    <citation type="submission" date="2022-12" db="EMBL/GenBank/DDBJ databases">
        <title>Two new species, Stenotrophomonas aracearum and Stenotrophomonas oahuensis, isolated from Anthurium (Araceae family) in Hawaii.</title>
        <authorList>
            <person name="Chunag S.C."/>
            <person name="Dobhal S."/>
            <person name="Alvarez A."/>
            <person name="Arif M."/>
        </authorList>
    </citation>
    <scope>NUCLEOTIDE SEQUENCE [LARGE SCALE GENOMIC DNA]</scope>
    <source>
        <strain evidence="2 3">A5586</strain>
    </source>
</reference>
<dbReference type="EMBL" id="CP115541">
    <property type="protein sequence ID" value="WNH51781.1"/>
    <property type="molecule type" value="Genomic_DNA"/>
</dbReference>
<dbReference type="RefSeq" id="WP_311191001.1">
    <property type="nucleotide sequence ID" value="NZ_CP115541.1"/>
</dbReference>
<gene>
    <name evidence="2" type="ORF">PDM29_15730</name>
</gene>
<sequence length="174" mass="19033">MISIPVSAASHTRFVRVSRWLCIVGYLIATAVFATSAISGHNQAQAILKDAVMVQAPVKLDIIEESRRKGRTTLKYHFSYTFEANGVPYKGEFTTAEDSADQYLDEDAQVQVAYARSNPANFERADRLQGMQGLGAVLGRLCVALGMLAILAFIVHLLLTRKLIVPREPALPAA</sequence>
<keyword evidence="1" id="KW-0812">Transmembrane</keyword>
<feature type="transmembrane region" description="Helical" evidence="1">
    <location>
        <begin position="137"/>
        <end position="159"/>
    </location>
</feature>
<name>A0ABY9YME5_9GAMM</name>
<feature type="transmembrane region" description="Helical" evidence="1">
    <location>
        <begin position="20"/>
        <end position="39"/>
    </location>
</feature>
<evidence type="ECO:0000256" key="1">
    <source>
        <dbReference type="SAM" id="Phobius"/>
    </source>
</evidence>
<keyword evidence="3" id="KW-1185">Reference proteome</keyword>
<keyword evidence="1" id="KW-0472">Membrane</keyword>
<dbReference type="Proteomes" id="UP001302072">
    <property type="component" value="Chromosome"/>
</dbReference>
<evidence type="ECO:0000313" key="2">
    <source>
        <dbReference type="EMBL" id="WNH51781.1"/>
    </source>
</evidence>
<evidence type="ECO:0000313" key="3">
    <source>
        <dbReference type="Proteomes" id="UP001302072"/>
    </source>
</evidence>
<organism evidence="2 3">
    <name type="scientific">Stenotrophomonas oahuensis</name>
    <dbReference type="NCBI Taxonomy" id="3003271"/>
    <lineage>
        <taxon>Bacteria</taxon>
        <taxon>Pseudomonadati</taxon>
        <taxon>Pseudomonadota</taxon>
        <taxon>Gammaproteobacteria</taxon>
        <taxon>Lysobacterales</taxon>
        <taxon>Lysobacteraceae</taxon>
        <taxon>Stenotrophomonas</taxon>
    </lineage>
</organism>
<protein>
    <submittedName>
        <fullName evidence="2">DUF3592 domain-containing protein</fullName>
    </submittedName>
</protein>